<feature type="transmembrane region" description="Helical" evidence="1">
    <location>
        <begin position="97"/>
        <end position="115"/>
    </location>
</feature>
<feature type="transmembrane region" description="Helical" evidence="1">
    <location>
        <begin position="271"/>
        <end position="293"/>
    </location>
</feature>
<accession>A0ABS4G279</accession>
<dbReference type="PANTHER" id="PTHR30199:SF0">
    <property type="entry name" value="INNER MEMBRANE PROTEIN YDCO"/>
    <property type="match status" value="1"/>
</dbReference>
<feature type="transmembrane region" description="Helical" evidence="1">
    <location>
        <begin position="121"/>
        <end position="138"/>
    </location>
</feature>
<comment type="caution">
    <text evidence="2">The sequence shown here is derived from an EMBL/GenBank/DDBJ whole genome shotgun (WGS) entry which is preliminary data.</text>
</comment>
<reference evidence="2 3" key="1">
    <citation type="submission" date="2021-03" db="EMBL/GenBank/DDBJ databases">
        <title>Genomic Encyclopedia of Type Strains, Phase IV (KMG-IV): sequencing the most valuable type-strain genomes for metagenomic binning, comparative biology and taxonomic classification.</title>
        <authorList>
            <person name="Goeker M."/>
        </authorList>
    </citation>
    <scope>NUCLEOTIDE SEQUENCE [LARGE SCALE GENOMIC DNA]</scope>
    <source>
        <strain evidence="2 3">DSM 6139</strain>
    </source>
</reference>
<proteinExistence type="predicted"/>
<protein>
    <submittedName>
        <fullName evidence="2">Benzoate membrane transport protein</fullName>
    </submittedName>
</protein>
<feature type="transmembrane region" description="Helical" evidence="1">
    <location>
        <begin position="341"/>
        <end position="362"/>
    </location>
</feature>
<feature type="transmembrane region" description="Helical" evidence="1">
    <location>
        <begin position="69"/>
        <end position="90"/>
    </location>
</feature>
<dbReference type="EMBL" id="JAGGKC010000007">
    <property type="protein sequence ID" value="MBP1918657.1"/>
    <property type="molecule type" value="Genomic_DNA"/>
</dbReference>
<evidence type="ECO:0000256" key="1">
    <source>
        <dbReference type="SAM" id="Phobius"/>
    </source>
</evidence>
<name>A0ABS4G279_9CLOT</name>
<dbReference type="Pfam" id="PF03594">
    <property type="entry name" value="BenE"/>
    <property type="match status" value="1"/>
</dbReference>
<keyword evidence="1" id="KW-1133">Transmembrane helix</keyword>
<evidence type="ECO:0000313" key="3">
    <source>
        <dbReference type="Proteomes" id="UP001519271"/>
    </source>
</evidence>
<feature type="transmembrane region" description="Helical" evidence="1">
    <location>
        <begin position="374"/>
        <end position="407"/>
    </location>
</feature>
<dbReference type="NCBIfam" id="TIGR00843">
    <property type="entry name" value="benE"/>
    <property type="match status" value="1"/>
</dbReference>
<feature type="transmembrane region" description="Helical" evidence="1">
    <location>
        <begin position="314"/>
        <end position="335"/>
    </location>
</feature>
<keyword evidence="3" id="KW-1185">Reference proteome</keyword>
<dbReference type="PANTHER" id="PTHR30199">
    <property type="entry name" value="MFS FAMILY TRANSPORTER, PREDICTED SUBSTRATE BENZOATE"/>
    <property type="match status" value="1"/>
</dbReference>
<evidence type="ECO:0000313" key="2">
    <source>
        <dbReference type="EMBL" id="MBP1918657.1"/>
    </source>
</evidence>
<keyword evidence="1" id="KW-0812">Transmembrane</keyword>
<dbReference type="RefSeq" id="WP_209458886.1">
    <property type="nucleotide sequence ID" value="NZ_JAGGKC010000007.1"/>
</dbReference>
<sequence length="417" mass="42669">MSSVTAASNKRRIIEEGPGFKSGLKDLRKYLSSKAITTGFVAAVFGCTGPALVTIKASTSAGYTTEQTVSWIFGIYVFGGLISLLMALYYKQPIVGAFSIPGASMLATSLIGFTFNEAAGAFIMAGVIVLLLGLSGLIGKVMKFLPLPIVMGMIGGVMLRFGTGIVTATVALPIVCGAAIVGFFITPKLGKKISPILGAILFAIVAIMLTGGLDTAGLDFKYIPPQFVAPKFNVATILSVSVPLAALVVGAENAQAIGVLFGQGYKTPVNAMTVVSGIGGMLSGLVGAHNANIAGPMTAICSSEEAGEDKAGRYAASVVNGIFFMSFGLVASFAISVIKIIPAPLVSVLAGLAMISVLIGSFKDGFGTGKYKTGAFAALIVGVSGVTFFSIGAAFWALVVGIVVSLIADRHDFQSDK</sequence>
<feature type="transmembrane region" description="Helical" evidence="1">
    <location>
        <begin position="159"/>
        <end position="184"/>
    </location>
</feature>
<feature type="transmembrane region" description="Helical" evidence="1">
    <location>
        <begin position="196"/>
        <end position="220"/>
    </location>
</feature>
<gene>
    <name evidence="2" type="ORF">J2Z34_001134</name>
</gene>
<feature type="transmembrane region" description="Helical" evidence="1">
    <location>
        <begin position="35"/>
        <end position="57"/>
    </location>
</feature>
<keyword evidence="1" id="KW-0472">Membrane</keyword>
<dbReference type="InterPro" id="IPR004711">
    <property type="entry name" value="Benzoate_Transporter"/>
</dbReference>
<organism evidence="2 3">
    <name type="scientific">Youngiibacter multivorans</name>
    <dbReference type="NCBI Taxonomy" id="937251"/>
    <lineage>
        <taxon>Bacteria</taxon>
        <taxon>Bacillati</taxon>
        <taxon>Bacillota</taxon>
        <taxon>Clostridia</taxon>
        <taxon>Eubacteriales</taxon>
        <taxon>Clostridiaceae</taxon>
        <taxon>Youngiibacter</taxon>
    </lineage>
</organism>
<dbReference type="Proteomes" id="UP001519271">
    <property type="component" value="Unassembled WGS sequence"/>
</dbReference>